<feature type="compositionally biased region" description="Polar residues" evidence="1">
    <location>
        <begin position="106"/>
        <end position="119"/>
    </location>
</feature>
<comment type="caution">
    <text evidence="3">The sequence shown here is derived from an EMBL/GenBank/DDBJ whole genome shotgun (WGS) entry which is preliminary data.</text>
</comment>
<feature type="transmembrane region" description="Helical" evidence="2">
    <location>
        <begin position="12"/>
        <end position="36"/>
    </location>
</feature>
<feature type="region of interest" description="Disordered" evidence="1">
    <location>
        <begin position="46"/>
        <end position="155"/>
    </location>
</feature>
<dbReference type="AlphaFoldDB" id="A0A443IV07"/>
<evidence type="ECO:0000313" key="3">
    <source>
        <dbReference type="EMBL" id="RWR11913.1"/>
    </source>
</evidence>
<sequence>MRGYQTVKKAAVYLNSNLVVKRLAILYLLFCIASLLTTPTTAHYTHEESVPGEMSVSGQLGEAEEFVTENDEEEKETDEANEPEENQLKQNEAEKPIDEKKPETGQAEQQAESDSSGQSEKNETNESQAEDQNEASDQSGDSSNAEGQESGEKAP</sequence>
<dbReference type="OrthoDB" id="2943924at2"/>
<evidence type="ECO:0000256" key="1">
    <source>
        <dbReference type="SAM" id="MobiDB-lite"/>
    </source>
</evidence>
<feature type="compositionally biased region" description="Basic and acidic residues" evidence="1">
    <location>
        <begin position="91"/>
        <end position="103"/>
    </location>
</feature>
<organism evidence="3 4">
    <name type="scientific">Siminovitchia fortis</name>
    <dbReference type="NCBI Taxonomy" id="254758"/>
    <lineage>
        <taxon>Bacteria</taxon>
        <taxon>Bacillati</taxon>
        <taxon>Bacillota</taxon>
        <taxon>Bacilli</taxon>
        <taxon>Bacillales</taxon>
        <taxon>Bacillaceae</taxon>
        <taxon>Siminovitchia</taxon>
    </lineage>
</organism>
<keyword evidence="4" id="KW-1185">Reference proteome</keyword>
<keyword evidence="2" id="KW-1133">Transmembrane helix</keyword>
<protein>
    <submittedName>
        <fullName evidence="3">Uncharacterized protein</fullName>
    </submittedName>
</protein>
<feature type="compositionally biased region" description="Acidic residues" evidence="1">
    <location>
        <begin position="62"/>
        <end position="85"/>
    </location>
</feature>
<gene>
    <name evidence="3" type="ORF">D4N35_007550</name>
</gene>
<feature type="compositionally biased region" description="Polar residues" evidence="1">
    <location>
        <begin position="135"/>
        <end position="147"/>
    </location>
</feature>
<keyword evidence="2" id="KW-0472">Membrane</keyword>
<proteinExistence type="predicted"/>
<dbReference type="EMBL" id="QYTU02000013">
    <property type="protein sequence ID" value="RWR11913.1"/>
    <property type="molecule type" value="Genomic_DNA"/>
</dbReference>
<dbReference type="Proteomes" id="UP000273811">
    <property type="component" value="Unassembled WGS sequence"/>
</dbReference>
<evidence type="ECO:0000313" key="4">
    <source>
        <dbReference type="Proteomes" id="UP000273811"/>
    </source>
</evidence>
<evidence type="ECO:0000256" key="2">
    <source>
        <dbReference type="SAM" id="Phobius"/>
    </source>
</evidence>
<name>A0A443IV07_9BACI</name>
<dbReference type="RefSeq" id="WP_120072083.1">
    <property type="nucleotide sequence ID" value="NZ_CP126113.1"/>
</dbReference>
<accession>A0A443IV07</accession>
<keyword evidence="2" id="KW-0812">Transmembrane</keyword>
<reference evidence="3" key="1">
    <citation type="submission" date="2018-12" db="EMBL/GenBank/DDBJ databases">
        <authorList>
            <person name="Sun L."/>
            <person name="Chen Z."/>
        </authorList>
    </citation>
    <scope>NUCLEOTIDE SEQUENCE [LARGE SCALE GENOMIC DNA]</scope>
    <source>
        <strain evidence="3">DSM 16012</strain>
    </source>
</reference>